<accession>A0A4Z2H2N2</accession>
<dbReference type="AlphaFoldDB" id="A0A4Z2H2N2"/>
<protein>
    <submittedName>
        <fullName evidence="1">Uncharacterized protein</fullName>
    </submittedName>
</protein>
<comment type="caution">
    <text evidence="1">The sequence shown here is derived from an EMBL/GenBank/DDBJ whole genome shotgun (WGS) entry which is preliminary data.</text>
</comment>
<evidence type="ECO:0000313" key="2">
    <source>
        <dbReference type="Proteomes" id="UP000314294"/>
    </source>
</evidence>
<dbReference type="Proteomes" id="UP000314294">
    <property type="component" value="Unassembled WGS sequence"/>
</dbReference>
<organism evidence="1 2">
    <name type="scientific">Liparis tanakae</name>
    <name type="common">Tanaka's snailfish</name>
    <dbReference type="NCBI Taxonomy" id="230148"/>
    <lineage>
        <taxon>Eukaryota</taxon>
        <taxon>Metazoa</taxon>
        <taxon>Chordata</taxon>
        <taxon>Craniata</taxon>
        <taxon>Vertebrata</taxon>
        <taxon>Euteleostomi</taxon>
        <taxon>Actinopterygii</taxon>
        <taxon>Neopterygii</taxon>
        <taxon>Teleostei</taxon>
        <taxon>Neoteleostei</taxon>
        <taxon>Acanthomorphata</taxon>
        <taxon>Eupercaria</taxon>
        <taxon>Perciformes</taxon>
        <taxon>Cottioidei</taxon>
        <taxon>Cottales</taxon>
        <taxon>Liparidae</taxon>
        <taxon>Liparis</taxon>
    </lineage>
</organism>
<dbReference type="EMBL" id="SRLO01000358">
    <property type="protein sequence ID" value="TNN59343.1"/>
    <property type="molecule type" value="Genomic_DNA"/>
</dbReference>
<keyword evidence="2" id="KW-1185">Reference proteome</keyword>
<proteinExistence type="predicted"/>
<sequence length="164" mass="18105">MECRGVRPSPWLVSGFPQLLVRGGLSRLARAEMDEVSASTSTRRYDGGTSLRSVRADRVRQAANAGISAKLEWKCAGSAPTLAAGCSHRINPRNATVKEHRIYRPPAASRLPDWLTGVYAAQRGRRSSPNDTKAKELRLGMGTLAAHHLPLLRIKRRKERGERL</sequence>
<evidence type="ECO:0000313" key="1">
    <source>
        <dbReference type="EMBL" id="TNN59343.1"/>
    </source>
</evidence>
<gene>
    <name evidence="1" type="ORF">EYF80_030446</name>
</gene>
<name>A0A4Z2H2N2_9TELE</name>
<reference evidence="1 2" key="1">
    <citation type="submission" date="2019-03" db="EMBL/GenBank/DDBJ databases">
        <title>First draft genome of Liparis tanakae, snailfish: a comprehensive survey of snailfish specific genes.</title>
        <authorList>
            <person name="Kim W."/>
            <person name="Song I."/>
            <person name="Jeong J.-H."/>
            <person name="Kim D."/>
            <person name="Kim S."/>
            <person name="Ryu S."/>
            <person name="Song J.Y."/>
            <person name="Lee S.K."/>
        </authorList>
    </citation>
    <scope>NUCLEOTIDE SEQUENCE [LARGE SCALE GENOMIC DNA]</scope>
    <source>
        <tissue evidence="1">Muscle</tissue>
    </source>
</reference>